<sequence length="263" mass="29779">MSDNIPHEIVREILERLPVKTLGVCLCVCKSWHALITSASFITNHFSKTHKNDINKGRRFLFKHYDLNDKVRFSLHLDNDSFEKVRDLEFPLKRYYPGFRMVGYCNGVLCLSNIRVSSNFFLWNPSVQQKCVSLPPHPVSTSPGYHSHAVGFGFDSLSSNFKVVMLSFGGQSSAIQANVCSLSTNSWNDISARAIPYKVINCRNSVFVNGAIHWIASSGKIKRRNEIKWGRDADSILMFDVSHDSMRCSIKCVFQNFGSESTV</sequence>
<evidence type="ECO:0000313" key="3">
    <source>
        <dbReference type="Proteomes" id="UP000593562"/>
    </source>
</evidence>
<dbReference type="InterPro" id="IPR050796">
    <property type="entry name" value="SCF_F-box_component"/>
</dbReference>
<proteinExistence type="predicted"/>
<dbReference type="EMBL" id="JAAARO010000011">
    <property type="protein sequence ID" value="KAF5740014.1"/>
    <property type="molecule type" value="Genomic_DNA"/>
</dbReference>
<dbReference type="InterPro" id="IPR001810">
    <property type="entry name" value="F-box_dom"/>
</dbReference>
<dbReference type="NCBIfam" id="TIGR01640">
    <property type="entry name" value="F_box_assoc_1"/>
    <property type="match status" value="1"/>
</dbReference>
<evidence type="ECO:0000313" key="2">
    <source>
        <dbReference type="EMBL" id="KAF5740014.1"/>
    </source>
</evidence>
<keyword evidence="3" id="KW-1185">Reference proteome</keyword>
<dbReference type="SMART" id="SM00256">
    <property type="entry name" value="FBOX"/>
    <property type="match status" value="1"/>
</dbReference>
<dbReference type="InterPro" id="IPR036047">
    <property type="entry name" value="F-box-like_dom_sf"/>
</dbReference>
<reference evidence="2 3" key="1">
    <citation type="journal article" date="2020" name="Nat. Commun.">
        <title>Genome of Tripterygium wilfordii and identification of cytochrome P450 involved in triptolide biosynthesis.</title>
        <authorList>
            <person name="Tu L."/>
            <person name="Su P."/>
            <person name="Zhang Z."/>
            <person name="Gao L."/>
            <person name="Wang J."/>
            <person name="Hu T."/>
            <person name="Zhou J."/>
            <person name="Zhang Y."/>
            <person name="Zhao Y."/>
            <person name="Liu Y."/>
            <person name="Song Y."/>
            <person name="Tong Y."/>
            <person name="Lu Y."/>
            <person name="Yang J."/>
            <person name="Xu C."/>
            <person name="Jia M."/>
            <person name="Peters R.J."/>
            <person name="Huang L."/>
            <person name="Gao W."/>
        </authorList>
    </citation>
    <scope>NUCLEOTIDE SEQUENCE [LARGE SCALE GENOMIC DNA]</scope>
    <source>
        <strain evidence="3">cv. XIE 37</strain>
        <tissue evidence="2">Leaf</tissue>
    </source>
</reference>
<protein>
    <submittedName>
        <fullName evidence="2">F-box and associated interaction domains-containing protein putative isoform 1</fullName>
    </submittedName>
</protein>
<dbReference type="AlphaFoldDB" id="A0A7J7D107"/>
<dbReference type="SUPFAM" id="SSF81383">
    <property type="entry name" value="F-box domain"/>
    <property type="match status" value="1"/>
</dbReference>
<feature type="domain" description="F-box" evidence="1">
    <location>
        <begin position="1"/>
        <end position="49"/>
    </location>
</feature>
<dbReference type="Gene3D" id="1.20.1280.50">
    <property type="match status" value="1"/>
</dbReference>
<dbReference type="FunCoup" id="A0A7J7D107">
    <property type="interactions" value="137"/>
</dbReference>
<organism evidence="2 3">
    <name type="scientific">Tripterygium wilfordii</name>
    <name type="common">Thunder God vine</name>
    <dbReference type="NCBI Taxonomy" id="458696"/>
    <lineage>
        <taxon>Eukaryota</taxon>
        <taxon>Viridiplantae</taxon>
        <taxon>Streptophyta</taxon>
        <taxon>Embryophyta</taxon>
        <taxon>Tracheophyta</taxon>
        <taxon>Spermatophyta</taxon>
        <taxon>Magnoliopsida</taxon>
        <taxon>eudicotyledons</taxon>
        <taxon>Gunneridae</taxon>
        <taxon>Pentapetalae</taxon>
        <taxon>rosids</taxon>
        <taxon>fabids</taxon>
        <taxon>Celastrales</taxon>
        <taxon>Celastraceae</taxon>
        <taxon>Tripterygium</taxon>
    </lineage>
</organism>
<comment type="caution">
    <text evidence="2">The sequence shown here is derived from an EMBL/GenBank/DDBJ whole genome shotgun (WGS) entry which is preliminary data.</text>
</comment>
<accession>A0A7J7D107</accession>
<dbReference type="Proteomes" id="UP000593562">
    <property type="component" value="Unassembled WGS sequence"/>
</dbReference>
<dbReference type="CDD" id="cd22157">
    <property type="entry name" value="F-box_AtFBW1-like"/>
    <property type="match status" value="1"/>
</dbReference>
<dbReference type="InParanoid" id="A0A7J7D107"/>
<dbReference type="Pfam" id="PF00646">
    <property type="entry name" value="F-box"/>
    <property type="match status" value="1"/>
</dbReference>
<dbReference type="OrthoDB" id="5314306at2759"/>
<dbReference type="PANTHER" id="PTHR31672:SF13">
    <property type="entry name" value="F-BOX PROTEIN CPR30-LIKE"/>
    <property type="match status" value="1"/>
</dbReference>
<dbReference type="InterPro" id="IPR017451">
    <property type="entry name" value="F-box-assoc_interact_dom"/>
</dbReference>
<evidence type="ECO:0000259" key="1">
    <source>
        <dbReference type="PROSITE" id="PS50181"/>
    </source>
</evidence>
<dbReference type="PANTHER" id="PTHR31672">
    <property type="entry name" value="BNACNNG10540D PROTEIN"/>
    <property type="match status" value="1"/>
</dbReference>
<gene>
    <name evidence="2" type="ORF">HS088_TW11G00077</name>
</gene>
<dbReference type="Pfam" id="PF07734">
    <property type="entry name" value="FBA_1"/>
    <property type="match status" value="1"/>
</dbReference>
<dbReference type="InterPro" id="IPR006527">
    <property type="entry name" value="F-box-assoc_dom_typ1"/>
</dbReference>
<dbReference type="PROSITE" id="PS50181">
    <property type="entry name" value="FBOX"/>
    <property type="match status" value="1"/>
</dbReference>
<name>A0A7J7D107_TRIWF</name>